<keyword evidence="2" id="KW-1185">Reference proteome</keyword>
<organism evidence="1 2">
    <name type="scientific">Stella humosa</name>
    <dbReference type="NCBI Taxonomy" id="94"/>
    <lineage>
        <taxon>Bacteria</taxon>
        <taxon>Pseudomonadati</taxon>
        <taxon>Pseudomonadota</taxon>
        <taxon>Alphaproteobacteria</taxon>
        <taxon>Rhodospirillales</taxon>
        <taxon>Stellaceae</taxon>
        <taxon>Stella</taxon>
    </lineage>
</organism>
<gene>
    <name evidence="1" type="ORF">EDC65_3960</name>
</gene>
<dbReference type="SUPFAM" id="SSF53756">
    <property type="entry name" value="UDP-Glycosyltransferase/glycogen phosphorylase"/>
    <property type="match status" value="1"/>
</dbReference>
<protein>
    <recommendedName>
        <fullName evidence="3">Glycosyl transferase family 9 (Putative heptosyltransferase)</fullName>
    </recommendedName>
</protein>
<accession>A0A3N1L5D3</accession>
<name>A0A3N1L5D3_9PROT</name>
<proteinExistence type="predicted"/>
<evidence type="ECO:0008006" key="3">
    <source>
        <dbReference type="Google" id="ProtNLM"/>
    </source>
</evidence>
<sequence>MRTLVAGPFVGEFGWEVMGWQGIIRAFSRRYDRTVVISRPEQAYLYRDFCDRFIGWSPGSYRTAGYECRDGRPYDGEAHAGFPGCAAFSVSNNREATRRLTGAPQEFIRFGGEVEPVGSFDIIVHARAIPEDGAAGKAARNWPAGHWHALVALLAREFRVAAIGLPGLAMVPEGATDCRHLPLDGQCALMHRARCTVGPSSGPMHLASLCGSPHVVWTEKDDGSSVRINVRRYATDWNPLGTPVSIITRGAWRPDIDTVLAEVRRRASQVRGPPVLVE</sequence>
<dbReference type="OrthoDB" id="9767552at2"/>
<comment type="caution">
    <text evidence="1">The sequence shown here is derived from an EMBL/GenBank/DDBJ whole genome shotgun (WGS) entry which is preliminary data.</text>
</comment>
<evidence type="ECO:0000313" key="2">
    <source>
        <dbReference type="Proteomes" id="UP000278222"/>
    </source>
</evidence>
<dbReference type="EMBL" id="RJKX01000015">
    <property type="protein sequence ID" value="ROP84605.1"/>
    <property type="molecule type" value="Genomic_DNA"/>
</dbReference>
<reference evidence="1 2" key="1">
    <citation type="submission" date="2018-11" db="EMBL/GenBank/DDBJ databases">
        <title>Genomic Encyclopedia of Type Strains, Phase IV (KMG-IV): sequencing the most valuable type-strain genomes for metagenomic binning, comparative biology and taxonomic classification.</title>
        <authorList>
            <person name="Goeker M."/>
        </authorList>
    </citation>
    <scope>NUCLEOTIDE SEQUENCE [LARGE SCALE GENOMIC DNA]</scope>
    <source>
        <strain evidence="1 2">DSM 5900</strain>
    </source>
</reference>
<evidence type="ECO:0000313" key="1">
    <source>
        <dbReference type="EMBL" id="ROP84605.1"/>
    </source>
</evidence>
<dbReference type="RefSeq" id="WP_123692651.1">
    <property type="nucleotide sequence ID" value="NZ_AP019700.1"/>
</dbReference>
<dbReference type="AlphaFoldDB" id="A0A3N1L5D3"/>
<dbReference type="Gene3D" id="3.40.50.2000">
    <property type="entry name" value="Glycogen Phosphorylase B"/>
    <property type="match status" value="1"/>
</dbReference>
<dbReference type="Proteomes" id="UP000278222">
    <property type="component" value="Unassembled WGS sequence"/>
</dbReference>